<name>A0A8J4DEU1_9ACTN</name>
<sequence>MKQFPVWALTGLAFGTILGVVGAFGGGYAFLIVLVLGVLGLFIGMVMEGDVEMPAMRTRRQ</sequence>
<dbReference type="Proteomes" id="UP000605992">
    <property type="component" value="Unassembled WGS sequence"/>
</dbReference>
<accession>A0A8J4DEU1</accession>
<gene>
    <name evidence="2" type="ORF">Pth03_78480</name>
</gene>
<evidence type="ECO:0000313" key="2">
    <source>
        <dbReference type="EMBL" id="GII59459.1"/>
    </source>
</evidence>
<keyword evidence="1" id="KW-0812">Transmembrane</keyword>
<dbReference type="AlphaFoldDB" id="A0A8J4DEU1"/>
<keyword evidence="1" id="KW-1133">Transmembrane helix</keyword>
<reference evidence="2" key="1">
    <citation type="submission" date="2021-01" db="EMBL/GenBank/DDBJ databases">
        <title>Whole genome shotgun sequence of Planotetraspora thailandica NBRC 104271.</title>
        <authorList>
            <person name="Komaki H."/>
            <person name="Tamura T."/>
        </authorList>
    </citation>
    <scope>NUCLEOTIDE SEQUENCE</scope>
    <source>
        <strain evidence="2">NBRC 104271</strain>
    </source>
</reference>
<protein>
    <recommendedName>
        <fullName evidence="4">DUF2273 domain-containing protein</fullName>
    </recommendedName>
</protein>
<evidence type="ECO:0008006" key="4">
    <source>
        <dbReference type="Google" id="ProtNLM"/>
    </source>
</evidence>
<keyword evidence="1" id="KW-0472">Membrane</keyword>
<evidence type="ECO:0000313" key="3">
    <source>
        <dbReference type="Proteomes" id="UP000605992"/>
    </source>
</evidence>
<proteinExistence type="predicted"/>
<organism evidence="2 3">
    <name type="scientific">Planotetraspora thailandica</name>
    <dbReference type="NCBI Taxonomy" id="487172"/>
    <lineage>
        <taxon>Bacteria</taxon>
        <taxon>Bacillati</taxon>
        <taxon>Actinomycetota</taxon>
        <taxon>Actinomycetes</taxon>
        <taxon>Streptosporangiales</taxon>
        <taxon>Streptosporangiaceae</taxon>
        <taxon>Planotetraspora</taxon>
    </lineage>
</organism>
<dbReference type="EMBL" id="BOOR01000086">
    <property type="protein sequence ID" value="GII59459.1"/>
    <property type="molecule type" value="Genomic_DNA"/>
</dbReference>
<keyword evidence="3" id="KW-1185">Reference proteome</keyword>
<dbReference type="RefSeq" id="WP_203949511.1">
    <property type="nucleotide sequence ID" value="NZ_BOOR01000086.1"/>
</dbReference>
<evidence type="ECO:0000256" key="1">
    <source>
        <dbReference type="SAM" id="Phobius"/>
    </source>
</evidence>
<comment type="caution">
    <text evidence="2">The sequence shown here is derived from an EMBL/GenBank/DDBJ whole genome shotgun (WGS) entry which is preliminary data.</text>
</comment>
<feature type="transmembrane region" description="Helical" evidence="1">
    <location>
        <begin position="29"/>
        <end position="47"/>
    </location>
</feature>